<feature type="domain" description="YkoP-like" evidence="1">
    <location>
        <begin position="6"/>
        <end position="185"/>
    </location>
</feature>
<dbReference type="AlphaFoldDB" id="A0A285CMM2"/>
<name>A0A285CMM2_9BACI</name>
<dbReference type="Pfam" id="PF22790">
    <property type="entry name" value="YkoP"/>
    <property type="match status" value="1"/>
</dbReference>
<proteinExistence type="predicted"/>
<sequence>MRLRLYFISLWSIVDPIYYYFTRLRYLDSPAGSPPIFRVRLTKYKGRNVVLSDGTAINRNDILVKIHLHNVRLLKDLNEIHNDVKKSVILYHKVKQSLPYLSRYIERHGKKSEIKGIIGITFINKGIKRLGFEQVEILNPFYKWYKLMTLYPIHLISGSHSSLKGNKKPCPSYLFMSKDGLISKYGNQE</sequence>
<evidence type="ECO:0000259" key="1">
    <source>
        <dbReference type="Pfam" id="PF22790"/>
    </source>
</evidence>
<evidence type="ECO:0000313" key="3">
    <source>
        <dbReference type="Proteomes" id="UP000219546"/>
    </source>
</evidence>
<evidence type="ECO:0000313" key="2">
    <source>
        <dbReference type="EMBL" id="SNX68787.1"/>
    </source>
</evidence>
<reference evidence="2 3" key="1">
    <citation type="submission" date="2017-08" db="EMBL/GenBank/DDBJ databases">
        <authorList>
            <person name="de Groot N.N."/>
        </authorList>
    </citation>
    <scope>NUCLEOTIDE SEQUENCE [LARGE SCALE GENOMIC DNA]</scope>
    <source>
        <strain evidence="2 3">JC228</strain>
    </source>
</reference>
<accession>A0A285CMM2</accession>
<organism evidence="2 3">
    <name type="scientific">Bacillus oleivorans</name>
    <dbReference type="NCBI Taxonomy" id="1448271"/>
    <lineage>
        <taxon>Bacteria</taxon>
        <taxon>Bacillati</taxon>
        <taxon>Bacillota</taxon>
        <taxon>Bacilli</taxon>
        <taxon>Bacillales</taxon>
        <taxon>Bacillaceae</taxon>
        <taxon>Bacillus</taxon>
    </lineage>
</organism>
<keyword evidence="3" id="KW-1185">Reference proteome</keyword>
<dbReference type="EMBL" id="OAOP01000002">
    <property type="protein sequence ID" value="SNX68787.1"/>
    <property type="molecule type" value="Genomic_DNA"/>
</dbReference>
<protein>
    <recommendedName>
        <fullName evidence="1">YkoP-like domain-containing protein</fullName>
    </recommendedName>
</protein>
<dbReference type="RefSeq" id="WP_342745874.1">
    <property type="nucleotide sequence ID" value="NZ_JBEPMQ010000001.1"/>
</dbReference>
<gene>
    <name evidence="2" type="ORF">SAMN05877753_102728</name>
</gene>
<dbReference type="Proteomes" id="UP000219546">
    <property type="component" value="Unassembled WGS sequence"/>
</dbReference>
<dbReference type="InterPro" id="IPR054467">
    <property type="entry name" value="YkoP-like_dom"/>
</dbReference>